<protein>
    <submittedName>
        <fullName evidence="6">RHS repeat-associated core domain-containing protein</fullName>
    </submittedName>
</protein>
<evidence type="ECO:0000313" key="6">
    <source>
        <dbReference type="EMBL" id="GAA1412338.1"/>
    </source>
</evidence>
<feature type="domain" description="DUF6531" evidence="3">
    <location>
        <begin position="395"/>
        <end position="467"/>
    </location>
</feature>
<gene>
    <name evidence="6" type="ORF">GCM10009639_64500</name>
</gene>
<feature type="compositionally biased region" description="Low complexity" evidence="2">
    <location>
        <begin position="354"/>
        <end position="363"/>
    </location>
</feature>
<dbReference type="EMBL" id="BAAAKJ010000433">
    <property type="protein sequence ID" value="GAA1412338.1"/>
    <property type="molecule type" value="Genomic_DNA"/>
</dbReference>
<dbReference type="Pfam" id="PF20148">
    <property type="entry name" value="DUF6531"/>
    <property type="match status" value="1"/>
</dbReference>
<feature type="compositionally biased region" description="Polar residues" evidence="2">
    <location>
        <begin position="1550"/>
        <end position="1563"/>
    </location>
</feature>
<dbReference type="Gene3D" id="2.180.10.10">
    <property type="entry name" value="RHS repeat-associated core"/>
    <property type="match status" value="3"/>
</dbReference>
<dbReference type="Pfam" id="PF25547">
    <property type="entry name" value="WXG100_2"/>
    <property type="match status" value="1"/>
</dbReference>
<evidence type="ECO:0000256" key="1">
    <source>
        <dbReference type="ARBA" id="ARBA00022737"/>
    </source>
</evidence>
<proteinExistence type="predicted"/>
<dbReference type="InterPro" id="IPR006530">
    <property type="entry name" value="YD"/>
</dbReference>
<feature type="domain" description="Outer membrane channel protein CpnT-like N-terminal" evidence="5">
    <location>
        <begin position="18"/>
        <end position="142"/>
    </location>
</feature>
<dbReference type="Pfam" id="PF05593">
    <property type="entry name" value="RHS_repeat"/>
    <property type="match status" value="6"/>
</dbReference>
<feature type="region of interest" description="Disordered" evidence="2">
    <location>
        <begin position="1550"/>
        <end position="1584"/>
    </location>
</feature>
<dbReference type="PANTHER" id="PTHR32305:SF15">
    <property type="entry name" value="PROTEIN RHSA-RELATED"/>
    <property type="match status" value="1"/>
</dbReference>
<feature type="region of interest" description="Disordered" evidence="2">
    <location>
        <begin position="1343"/>
        <end position="1370"/>
    </location>
</feature>
<dbReference type="InterPro" id="IPR056823">
    <property type="entry name" value="TEN-like_YD-shell"/>
</dbReference>
<keyword evidence="7" id="KW-1185">Reference proteome</keyword>
<evidence type="ECO:0000259" key="4">
    <source>
        <dbReference type="Pfam" id="PF25023"/>
    </source>
</evidence>
<evidence type="ECO:0000256" key="2">
    <source>
        <dbReference type="SAM" id="MobiDB-lite"/>
    </source>
</evidence>
<sequence>MGVVLPDWADKLLDLIGVSWPNVDEDDYRRMADAMRAFADDVEDGTATAHQGIQALVASSGGSRATAALDAHWGMVRGEHLKSLAECGRLAATALDGVAVVIEGAKAAALVQLDILAVEVAAAQAAAPFTLGLSELGALGAAGATRAVLRRLFKEAARYAAEQVVGMALAPVEQALGAMAGDLVVQLGENAVGSRQGIDLGQTARVGRSGQDAGGEGTEGQLTLASAGGGGAGAGGSFTFDPGEYDRAAVSLTSAGGVFRDRAGGRITSARSHHGRTRGKDAIADAANAVLDKVINGIETGLKKTAGHLDQSMTRGLRQMATNHRNNDRSLADHIGGLHKPGAPNTVGPGAGGVVRPATTRTGTPGGNVSTPLRAGASGGGAGSARPASGRCTGGDPIDLISGEMLLTEVDVELPGLLPLVVARTHLSSYRCGQWFGRSWASTIDQRLEADGNGLVLATDDGMLLVYPVPLPNEPVLPDHGPRLPLTWDGTPGGEITVTDPATGRILHFAPVPAPVPGTAAASRTTLPLTRVSDRNGHRLEIDRTADGTPVAIRHSGGYRIAVDTADGRITALRLLDRVDNVPHDTGGTAGVVLRRYGYDWHGNLAEVVDALGHPARFGYDAEDRVIERTDRNGSRYRWEYDGTGRCVRGAGPDGFLSCTVAYDPTARVNLYTNSLGHTTAYHYDEHWQLAGWTDAAGYTVHRLWAGPERLIAATDALGRTTRYAYDDAGNTVSVVRADGHELRATYNDLGLPVEIVEEDGGTWRYTYDDRGNRLSSTDPLGSVTHYTYDAQGHPTAITDALGHTRHITTDAFGLPLGLSDALGHTTSVERDALGRVKALIGADGRVERFGWTPAGRPAWHERPDGTTATWEWDPEDNLVAATDPAGNISRFTFTHFHLPTSRTDPDGLRHVFRHNTELRLAGVTGPDDHTWQYTYDAVGRLIRETDFTGRTIAYRLDPTGALTARTNGAGETTTYIRDVLGRPVAEHSPEGVSTFTYDLAGCLLRSTNAATTVEHTYDLLGRKLTETINGRTTTWTYDAIGRRTERRTPSGTISAWSYDPAGRPTALSTGGHQTDFTFDATGREILRTLGPDLTLRHDWDANGRLSAQHISHRSDLLQQRNYAYRPDGFLSGIRDLTGGSRRFELTSGGQITAVHGTRWSESYAYDPTGNLVRAAHPAADPSTPVHHYDGRQLRRSGRTSYEYDANGRLIRRHTRLLDGRTRSSTYTWSSDDRLTSTTTPDGTRWTYTYDAAGRRTAKRRLDASGRIAEETTFSWDGTRLSEQTTSTGATTTWDYHCGTHRPLTQLYRRPGTDPSFHHIVTDLSGAPAELVAPDGTVTRRAPSTVWGLPLPESTDDPDTQGGVETARNADCPLRFPGQYADEETGWYYNYFRYYDPQTAQYLSHDPLGLATAPNDYAYVTNPFTIADPLGLMPSINGPGGRWMRDPNTPVINHNRDTEYPGSYRQPTHDAMATQWTEEGVAQRGVPVYPAGHPSAGSRIPRDQLNWFDSNGNPIPSDQLTYEHLHPVVEHWNQTGYNSDRATRNDYYNDTNNMVPMTRSQNSSGGGRMTATYRQDTGPNYNCS</sequence>
<dbReference type="Proteomes" id="UP001499863">
    <property type="component" value="Unassembled WGS sequence"/>
</dbReference>
<evidence type="ECO:0000313" key="7">
    <source>
        <dbReference type="Proteomes" id="UP001499863"/>
    </source>
</evidence>
<dbReference type="InterPro" id="IPR050708">
    <property type="entry name" value="T6SS_VgrG/RHS"/>
</dbReference>
<accession>A0ABP4J9N3</accession>
<comment type="caution">
    <text evidence="6">The sequence shown here is derived from an EMBL/GenBank/DDBJ whole genome shotgun (WGS) entry which is preliminary data.</text>
</comment>
<feature type="compositionally biased region" description="Polar residues" evidence="2">
    <location>
        <begin position="1572"/>
        <end position="1584"/>
    </location>
</feature>
<feature type="region of interest" description="Disordered" evidence="2">
    <location>
        <begin position="328"/>
        <end position="392"/>
    </location>
</feature>
<dbReference type="NCBIfam" id="TIGR01643">
    <property type="entry name" value="YD_repeat_2x"/>
    <property type="match status" value="11"/>
</dbReference>
<dbReference type="InterPro" id="IPR057746">
    <property type="entry name" value="CpnT-like_N"/>
</dbReference>
<dbReference type="InterPro" id="IPR045351">
    <property type="entry name" value="DUF6531"/>
</dbReference>
<evidence type="ECO:0000259" key="5">
    <source>
        <dbReference type="Pfam" id="PF25547"/>
    </source>
</evidence>
<name>A0ABP4J9N3_9ACTN</name>
<dbReference type="InterPro" id="IPR031325">
    <property type="entry name" value="RHS_repeat"/>
</dbReference>
<evidence type="ECO:0000259" key="3">
    <source>
        <dbReference type="Pfam" id="PF20148"/>
    </source>
</evidence>
<reference evidence="7" key="1">
    <citation type="journal article" date="2019" name="Int. J. Syst. Evol. Microbiol.">
        <title>The Global Catalogue of Microorganisms (GCM) 10K type strain sequencing project: providing services to taxonomists for standard genome sequencing and annotation.</title>
        <authorList>
            <consortium name="The Broad Institute Genomics Platform"/>
            <consortium name="The Broad Institute Genome Sequencing Center for Infectious Disease"/>
            <person name="Wu L."/>
            <person name="Ma J."/>
        </authorList>
    </citation>
    <scope>NUCLEOTIDE SEQUENCE [LARGE SCALE GENOMIC DNA]</scope>
    <source>
        <strain evidence="7">JCM 12393</strain>
    </source>
</reference>
<dbReference type="InterPro" id="IPR022385">
    <property type="entry name" value="Rhs_assc_core"/>
</dbReference>
<dbReference type="Pfam" id="PF25023">
    <property type="entry name" value="TEN_YD-shell"/>
    <property type="match status" value="1"/>
</dbReference>
<dbReference type="NCBIfam" id="TIGR03696">
    <property type="entry name" value="Rhs_assc_core"/>
    <property type="match status" value="1"/>
</dbReference>
<keyword evidence="1" id="KW-0677">Repeat</keyword>
<dbReference type="PANTHER" id="PTHR32305">
    <property type="match status" value="1"/>
</dbReference>
<feature type="domain" description="Teneurin-like YD-shell" evidence="4">
    <location>
        <begin position="1149"/>
        <end position="1406"/>
    </location>
</feature>
<organism evidence="6 7">
    <name type="scientific">Kitasatospora putterlickiae</name>
    <dbReference type="NCBI Taxonomy" id="221725"/>
    <lineage>
        <taxon>Bacteria</taxon>
        <taxon>Bacillati</taxon>
        <taxon>Actinomycetota</taxon>
        <taxon>Actinomycetes</taxon>
        <taxon>Kitasatosporales</taxon>
        <taxon>Streptomycetaceae</taxon>
        <taxon>Kitasatospora</taxon>
    </lineage>
</organism>